<sequence length="63" mass="6851">MVGGGEFPYPCLPLPQLPHPAHAHYSLNVRRLSPASPSCPCRRRCRANTVSHKQAVNTTSPST</sequence>
<reference evidence="1 2" key="1">
    <citation type="submission" date="2019-05" db="EMBL/GenBank/DDBJ databases">
        <title>Another draft genome of Portunus trituberculatus and its Hox gene families provides insights of decapod evolution.</title>
        <authorList>
            <person name="Jeong J.-H."/>
            <person name="Song I."/>
            <person name="Kim S."/>
            <person name="Choi T."/>
            <person name="Kim D."/>
            <person name="Ryu S."/>
            <person name="Kim W."/>
        </authorList>
    </citation>
    <scope>NUCLEOTIDE SEQUENCE [LARGE SCALE GENOMIC DNA]</scope>
    <source>
        <tissue evidence="1">Muscle</tissue>
    </source>
</reference>
<accession>A0A5B7IKG4</accession>
<evidence type="ECO:0000313" key="1">
    <source>
        <dbReference type="EMBL" id="MPC82843.1"/>
    </source>
</evidence>
<name>A0A5B7IKG4_PORTR</name>
<gene>
    <name evidence="1" type="ORF">E2C01_077529</name>
</gene>
<protein>
    <submittedName>
        <fullName evidence="1">Uncharacterized protein</fullName>
    </submittedName>
</protein>
<evidence type="ECO:0000313" key="2">
    <source>
        <dbReference type="Proteomes" id="UP000324222"/>
    </source>
</evidence>
<comment type="caution">
    <text evidence="1">The sequence shown here is derived from an EMBL/GenBank/DDBJ whole genome shotgun (WGS) entry which is preliminary data.</text>
</comment>
<dbReference type="Proteomes" id="UP000324222">
    <property type="component" value="Unassembled WGS sequence"/>
</dbReference>
<keyword evidence="2" id="KW-1185">Reference proteome</keyword>
<proteinExistence type="predicted"/>
<dbReference type="AlphaFoldDB" id="A0A5B7IKG4"/>
<organism evidence="1 2">
    <name type="scientific">Portunus trituberculatus</name>
    <name type="common">Swimming crab</name>
    <name type="synonym">Neptunus trituberculatus</name>
    <dbReference type="NCBI Taxonomy" id="210409"/>
    <lineage>
        <taxon>Eukaryota</taxon>
        <taxon>Metazoa</taxon>
        <taxon>Ecdysozoa</taxon>
        <taxon>Arthropoda</taxon>
        <taxon>Crustacea</taxon>
        <taxon>Multicrustacea</taxon>
        <taxon>Malacostraca</taxon>
        <taxon>Eumalacostraca</taxon>
        <taxon>Eucarida</taxon>
        <taxon>Decapoda</taxon>
        <taxon>Pleocyemata</taxon>
        <taxon>Brachyura</taxon>
        <taxon>Eubrachyura</taxon>
        <taxon>Portunoidea</taxon>
        <taxon>Portunidae</taxon>
        <taxon>Portuninae</taxon>
        <taxon>Portunus</taxon>
    </lineage>
</organism>
<dbReference type="EMBL" id="VSRR010060901">
    <property type="protein sequence ID" value="MPC82843.1"/>
    <property type="molecule type" value="Genomic_DNA"/>
</dbReference>